<dbReference type="RefSeq" id="XP_044361332.1">
    <property type="nucleotide sequence ID" value="XM_044505397.1"/>
</dbReference>
<keyword evidence="1" id="KW-0812">Transmembrane</keyword>
<evidence type="ECO:0000256" key="1">
    <source>
        <dbReference type="SAM" id="Phobius"/>
    </source>
</evidence>
<feature type="transmembrane region" description="Helical" evidence="1">
    <location>
        <begin position="26"/>
        <end position="48"/>
    </location>
</feature>
<dbReference type="Gramene" id="TraesMAC4A03G02201450.1">
    <property type="protein sequence ID" value="TraesMAC4A03G02201450.1.CDS1"/>
    <property type="gene ID" value="TraesMAC4A03G02201450"/>
</dbReference>
<dbReference type="Gramene" id="TraesCS4A03G1095700.1">
    <property type="protein sequence ID" value="TraesCS4A03G1095700.1.CDS1"/>
    <property type="gene ID" value="TraesCS4A03G1095700"/>
</dbReference>
<dbReference type="Gramene" id="TraesNOR4A03G02220860.1">
    <property type="protein sequence ID" value="TraesNOR4A03G02220860.1.CDS1"/>
    <property type="gene ID" value="TraesNOR4A03G02220860"/>
</dbReference>
<sequence length="225" mass="23860">MAPVADDALDGGDEKSIFRCLDAARYVVAAAVTVLVVTVIVYAISVVLRPAELYLGVVGGSVSVVGGDKPSSRPFRAVVNGDNLTFSLTVRAINPSGRVTIYYTGIVAKLKSNMSSDSFLTLNLPRVALGPQSSVDITVAISTFMIVPEQGYYFKLLANGTSLDDAMILLTGTRTVEIYSSKYKPKETVVYYCSPIAIGGGEDKDDDSTAAVDVRCTDQNQPASI</sequence>
<dbReference type="Gramene" id="TraesSTA4A03G02199810.1">
    <property type="protein sequence ID" value="TraesSTA4A03G02199810.1.CDS1"/>
    <property type="gene ID" value="TraesSTA4A03G02199810"/>
</dbReference>
<evidence type="ECO:0000313" key="3">
    <source>
        <dbReference type="Proteomes" id="UP000019116"/>
    </source>
</evidence>
<dbReference type="OMA" id="DVRTERY"/>
<keyword evidence="1" id="KW-0472">Membrane</keyword>
<keyword evidence="3" id="KW-1185">Reference proteome</keyword>
<organism evidence="2">
    <name type="scientific">Triticum aestivum</name>
    <name type="common">Wheat</name>
    <dbReference type="NCBI Taxonomy" id="4565"/>
    <lineage>
        <taxon>Eukaryota</taxon>
        <taxon>Viridiplantae</taxon>
        <taxon>Streptophyta</taxon>
        <taxon>Embryophyta</taxon>
        <taxon>Tracheophyta</taxon>
        <taxon>Spermatophyta</taxon>
        <taxon>Magnoliopsida</taxon>
        <taxon>Liliopsida</taxon>
        <taxon>Poales</taxon>
        <taxon>Poaceae</taxon>
        <taxon>BOP clade</taxon>
        <taxon>Pooideae</taxon>
        <taxon>Triticodae</taxon>
        <taxon>Triticeae</taxon>
        <taxon>Triticinae</taxon>
        <taxon>Triticum</taxon>
    </lineage>
</organism>
<accession>A0A3B6I1U9</accession>
<dbReference type="PANTHER" id="PTHR36480">
    <property type="entry name" value="OS06G0118900 PROTEIN-RELATED"/>
    <property type="match status" value="1"/>
</dbReference>
<dbReference type="AlphaFoldDB" id="A0A3B6I1U9"/>
<reference evidence="2" key="2">
    <citation type="submission" date="2018-10" db="UniProtKB">
        <authorList>
            <consortium name="EnsemblPlants"/>
        </authorList>
    </citation>
    <scope>IDENTIFICATION</scope>
</reference>
<dbReference type="Proteomes" id="UP000019116">
    <property type="component" value="Chromosome 4A"/>
</dbReference>
<dbReference type="Gramene" id="TraesJAG4A03G02203600.1">
    <property type="protein sequence ID" value="TraesJAG4A03G02203600.1.CDS1"/>
    <property type="gene ID" value="TraesJAG4A03G02203600"/>
</dbReference>
<dbReference type="Gramene" id="TraesRN4A0101134900.1">
    <property type="protein sequence ID" value="TraesRN4A0101134900.1"/>
    <property type="gene ID" value="TraesRN4A0101134900"/>
</dbReference>
<evidence type="ECO:0008006" key="4">
    <source>
        <dbReference type="Google" id="ProtNLM"/>
    </source>
</evidence>
<dbReference type="Gramene" id="TraesCS4A02G439100.1">
    <property type="protein sequence ID" value="TraesCS4A02G439100.1.cds1"/>
    <property type="gene ID" value="TraesCS4A02G439100"/>
</dbReference>
<evidence type="ECO:0000313" key="2">
    <source>
        <dbReference type="EnsemblPlants" id="TraesCS4A02G439100.1.cds1"/>
    </source>
</evidence>
<dbReference type="EnsemblPlants" id="TraesCS4A02G439100.1">
    <property type="protein sequence ID" value="TraesCS4A02G439100.1.cds1"/>
    <property type="gene ID" value="TraesCS4A02G439100"/>
</dbReference>
<name>A0A3B6I1U9_WHEAT</name>
<keyword evidence="1" id="KW-1133">Transmembrane helix</keyword>
<dbReference type="OrthoDB" id="657467at2759"/>
<proteinExistence type="predicted"/>
<reference evidence="2" key="1">
    <citation type="submission" date="2018-08" db="EMBL/GenBank/DDBJ databases">
        <authorList>
            <person name="Rossello M."/>
        </authorList>
    </citation>
    <scope>NUCLEOTIDE SEQUENCE [LARGE SCALE GENOMIC DNA]</scope>
    <source>
        <strain evidence="2">cv. Chinese Spring</strain>
    </source>
</reference>
<dbReference type="PANTHER" id="PTHR36480:SF10">
    <property type="entry name" value="LATE EMBRYOGENESIS ABUNDANT PROTEIN LEA-2 SUBGROUP DOMAIN-CONTAINING PROTEIN"/>
    <property type="match status" value="1"/>
</dbReference>
<dbReference type="Gramene" id="TraesLAC4A03G02156690.1">
    <property type="protein sequence ID" value="TraesLAC4A03G02156690.1.CDS1"/>
    <property type="gene ID" value="TraesLAC4A03G02156690"/>
</dbReference>
<protein>
    <recommendedName>
        <fullName evidence="4">Late embryogenesis abundant protein LEA-2 subgroup domain-containing protein</fullName>
    </recommendedName>
</protein>
<dbReference type="GeneID" id="123083331"/>
<gene>
    <name evidence="2" type="primary">LOC123083331</name>
</gene>
<dbReference type="Gramene" id="TraesWEE_scaffold_001782_01G000600.1">
    <property type="protein sequence ID" value="TraesWEE_scaffold_001782_01G000600.1"/>
    <property type="gene ID" value="TraesWEE_scaffold_001782_01G000600"/>
</dbReference>